<dbReference type="KEGG" id="arac:E0W69_018490"/>
<reference evidence="1 2" key="1">
    <citation type="submission" date="2019-09" db="EMBL/GenBank/DDBJ databases">
        <title>Complete genome sequence of Arachidicoccus sp. B3-10 isolated from apple orchard soil.</title>
        <authorList>
            <person name="Kim H.S."/>
            <person name="Han K.-I."/>
            <person name="Suh M.K."/>
            <person name="Lee K.C."/>
            <person name="Eom M.K."/>
            <person name="Kim J.-S."/>
            <person name="Kang S.W."/>
            <person name="Sin Y."/>
            <person name="Lee J.-S."/>
        </authorList>
    </citation>
    <scope>NUCLEOTIDE SEQUENCE [LARGE SCALE GENOMIC DNA]</scope>
    <source>
        <strain evidence="1 2">B3-10</strain>
    </source>
</reference>
<dbReference type="RefSeq" id="WP_131331546.1">
    <property type="nucleotide sequence ID" value="NZ_CP044016.1"/>
</dbReference>
<accession>A0A5P2GFY0</accession>
<protein>
    <submittedName>
        <fullName evidence="1">Uncharacterized protein</fullName>
    </submittedName>
</protein>
<sequence>MKIKLLLLAITTMLIISCKKEVITQTQSQVSASNLAKALGVEQNKLYSGYSIVVTNSSNSMSNNGSSLMITSDGFIIISSATNGSTSSVTYNLGEMKSYQIMNFSTIKDLYLYY</sequence>
<gene>
    <name evidence="1" type="ORF">E0W69_018490</name>
</gene>
<evidence type="ECO:0000313" key="2">
    <source>
        <dbReference type="Proteomes" id="UP000292424"/>
    </source>
</evidence>
<dbReference type="Proteomes" id="UP000292424">
    <property type="component" value="Chromosome"/>
</dbReference>
<evidence type="ECO:0000313" key="1">
    <source>
        <dbReference type="EMBL" id="QES90561.1"/>
    </source>
</evidence>
<keyword evidence="2" id="KW-1185">Reference proteome</keyword>
<proteinExistence type="predicted"/>
<dbReference type="EMBL" id="CP044016">
    <property type="protein sequence ID" value="QES90561.1"/>
    <property type="molecule type" value="Genomic_DNA"/>
</dbReference>
<organism evidence="1 2">
    <name type="scientific">Rhizosphaericola mali</name>
    <dbReference type="NCBI Taxonomy" id="2545455"/>
    <lineage>
        <taxon>Bacteria</taxon>
        <taxon>Pseudomonadati</taxon>
        <taxon>Bacteroidota</taxon>
        <taxon>Chitinophagia</taxon>
        <taxon>Chitinophagales</taxon>
        <taxon>Chitinophagaceae</taxon>
        <taxon>Rhizosphaericola</taxon>
    </lineage>
</organism>
<name>A0A5P2GFY0_9BACT</name>
<dbReference type="PROSITE" id="PS51257">
    <property type="entry name" value="PROKAR_LIPOPROTEIN"/>
    <property type="match status" value="1"/>
</dbReference>
<dbReference type="AlphaFoldDB" id="A0A5P2GFY0"/>